<dbReference type="CDD" id="cd00880">
    <property type="entry name" value="Era_like"/>
    <property type="match status" value="1"/>
</dbReference>
<dbReference type="STRING" id="59922.P9303_16501"/>
<dbReference type="GO" id="GO:0005829">
    <property type="term" value="C:cytosol"/>
    <property type="evidence" value="ECO:0007669"/>
    <property type="project" value="TreeGrafter"/>
</dbReference>
<feature type="transmembrane region" description="Helical" evidence="8">
    <location>
        <begin position="47"/>
        <end position="67"/>
    </location>
</feature>
<dbReference type="GO" id="GO:0016020">
    <property type="term" value="C:membrane"/>
    <property type="evidence" value="ECO:0007669"/>
    <property type="project" value="UniProtKB-SubCell"/>
</dbReference>
<dbReference type="HOGENOM" id="CLU_040163_0_0_3"/>
<dbReference type="GO" id="GO:0005525">
    <property type="term" value="F:GTP binding"/>
    <property type="evidence" value="ECO:0007669"/>
    <property type="project" value="UniProtKB-KW"/>
</dbReference>
<organism evidence="10 11">
    <name type="scientific">Prochlorococcus marinus (strain MIT 9303)</name>
    <dbReference type="NCBI Taxonomy" id="59922"/>
    <lineage>
        <taxon>Bacteria</taxon>
        <taxon>Bacillati</taxon>
        <taxon>Cyanobacteriota</taxon>
        <taxon>Cyanophyceae</taxon>
        <taxon>Synechococcales</taxon>
        <taxon>Prochlorococcaceae</taxon>
        <taxon>Prochlorococcus</taxon>
    </lineage>
</organism>
<protein>
    <submittedName>
        <fullName evidence="10">GTPase SAR1 and related small G proteins</fullName>
    </submittedName>
</protein>
<dbReference type="SUPFAM" id="SSF52540">
    <property type="entry name" value="P-loop containing nucleoside triphosphate hydrolases"/>
    <property type="match status" value="1"/>
</dbReference>
<dbReference type="RefSeq" id="WP_011826283.1">
    <property type="nucleotide sequence ID" value="NC_008820.1"/>
</dbReference>
<keyword evidence="6 8" id="KW-0472">Membrane</keyword>
<feature type="compositionally biased region" description="Basic and acidic residues" evidence="7">
    <location>
        <begin position="517"/>
        <end position="532"/>
    </location>
</feature>
<dbReference type="Gene3D" id="3.40.50.300">
    <property type="entry name" value="P-loop containing nucleotide triphosphate hydrolases"/>
    <property type="match status" value="1"/>
</dbReference>
<evidence type="ECO:0000256" key="5">
    <source>
        <dbReference type="ARBA" id="ARBA00023134"/>
    </source>
</evidence>
<name>A2CA84_PROM3</name>
<dbReference type="InterPro" id="IPR005225">
    <property type="entry name" value="Small_GTP-bd"/>
</dbReference>
<evidence type="ECO:0000256" key="8">
    <source>
        <dbReference type="SAM" id="Phobius"/>
    </source>
</evidence>
<evidence type="ECO:0000256" key="4">
    <source>
        <dbReference type="ARBA" id="ARBA00022989"/>
    </source>
</evidence>
<dbReference type="PANTHER" id="PTHR42714:SF2">
    <property type="entry name" value="TRNA MODIFICATION GTPASE GTPBP3, MITOCHONDRIAL"/>
    <property type="match status" value="1"/>
</dbReference>
<evidence type="ECO:0000256" key="6">
    <source>
        <dbReference type="ARBA" id="ARBA00023136"/>
    </source>
</evidence>
<gene>
    <name evidence="10" type="ordered locus">P9303_16501</name>
</gene>
<feature type="domain" description="G" evidence="9">
    <location>
        <begin position="136"/>
        <end position="249"/>
    </location>
</feature>
<feature type="transmembrane region" description="Helical" evidence="8">
    <location>
        <begin position="7"/>
        <end position="27"/>
    </location>
</feature>
<sequence>MISRQRLLLWTACALVVLLVIGALVQVVRNLLWDLSYLLPPWLLGPVFFLTAGLIILMIYQVGWPWWKAFKRQNLETAQNNQRPLSPPSSRHQAAKQSLESIDRLLERLQDDVTREGLKQERERVADELARGDLMVVVFGTGSSGKTSLIRALLNEMVGEVGAPMGSTTSSQIYRLRLKGLDRGLQLADTPGILEAGRAGLSREKEARQRASRADLMVVVVDCDLRASELEVISSLANLGKRLLLVLNKCDLRGEEEERRLLAQLRGRCKGLLEAEDVISCSAAPQSVPRPGKRPLQPPAEVDNLLRRLASVLHADGEELLADNILLQCRHLGDAGRQLLDRQRQHEARQCVDRYSWISGGVVAATPLPGVDLLGTAAVNAQMVMEVARVYGVQLTRNRAQELAVSVGRTLAGLGIVKGGVAIIGTALSVNLPTLLLGRAVQGVAAAWLTRVAGASFMTYFQQDQDWGDGGMQEVVQRHYDLNRRESSLERFLTTALRRVVEPLQREKRRQLPPRPGPREVADASDHGHPEL</sequence>
<dbReference type="PANTHER" id="PTHR42714">
    <property type="entry name" value="TRNA MODIFICATION GTPASE GTPBP3"/>
    <property type="match status" value="1"/>
</dbReference>
<comment type="subcellular location">
    <subcellularLocation>
        <location evidence="1">Membrane</location>
        <topology evidence="1">Multi-pass membrane protein</topology>
    </subcellularLocation>
</comment>
<dbReference type="AlphaFoldDB" id="A2CA84"/>
<keyword evidence="5" id="KW-0342">GTP-binding</keyword>
<dbReference type="Pfam" id="PF01926">
    <property type="entry name" value="MMR_HSR1"/>
    <property type="match status" value="1"/>
</dbReference>
<accession>A2CA84</accession>
<dbReference type="NCBIfam" id="TIGR00231">
    <property type="entry name" value="small_GTP"/>
    <property type="match status" value="1"/>
</dbReference>
<keyword evidence="2 8" id="KW-0812">Transmembrane</keyword>
<dbReference type="Proteomes" id="UP000002274">
    <property type="component" value="Chromosome"/>
</dbReference>
<keyword evidence="4 8" id="KW-1133">Transmembrane helix</keyword>
<dbReference type="InterPro" id="IPR006073">
    <property type="entry name" value="GTP-bd"/>
</dbReference>
<dbReference type="GO" id="GO:0030488">
    <property type="term" value="P:tRNA methylation"/>
    <property type="evidence" value="ECO:0007669"/>
    <property type="project" value="TreeGrafter"/>
</dbReference>
<evidence type="ECO:0000259" key="9">
    <source>
        <dbReference type="Pfam" id="PF01926"/>
    </source>
</evidence>
<evidence type="ECO:0000256" key="2">
    <source>
        <dbReference type="ARBA" id="ARBA00022692"/>
    </source>
</evidence>
<keyword evidence="3" id="KW-0547">Nucleotide-binding</keyword>
<dbReference type="EMBL" id="CP000554">
    <property type="protein sequence ID" value="ABM78394.1"/>
    <property type="molecule type" value="Genomic_DNA"/>
</dbReference>
<feature type="region of interest" description="Disordered" evidence="7">
    <location>
        <begin position="504"/>
        <end position="532"/>
    </location>
</feature>
<proteinExistence type="predicted"/>
<dbReference type="GO" id="GO:0002098">
    <property type="term" value="P:tRNA wobble uridine modification"/>
    <property type="evidence" value="ECO:0007669"/>
    <property type="project" value="TreeGrafter"/>
</dbReference>
<evidence type="ECO:0000313" key="10">
    <source>
        <dbReference type="EMBL" id="ABM78394.1"/>
    </source>
</evidence>
<evidence type="ECO:0000313" key="11">
    <source>
        <dbReference type="Proteomes" id="UP000002274"/>
    </source>
</evidence>
<reference evidence="10 11" key="1">
    <citation type="journal article" date="2007" name="PLoS Genet.">
        <title>Patterns and implications of gene gain and loss in the evolution of Prochlorococcus.</title>
        <authorList>
            <person name="Kettler G.C."/>
            <person name="Martiny A.C."/>
            <person name="Huang K."/>
            <person name="Zucker J."/>
            <person name="Coleman M.L."/>
            <person name="Rodrigue S."/>
            <person name="Chen F."/>
            <person name="Lapidus A."/>
            <person name="Ferriera S."/>
            <person name="Johnson J."/>
            <person name="Steglich C."/>
            <person name="Church G.M."/>
            <person name="Richardson P."/>
            <person name="Chisholm S.W."/>
        </authorList>
    </citation>
    <scope>NUCLEOTIDE SEQUENCE [LARGE SCALE GENOMIC DNA]</scope>
    <source>
        <strain evidence="10 11">MIT 9303</strain>
    </source>
</reference>
<evidence type="ECO:0000256" key="3">
    <source>
        <dbReference type="ARBA" id="ARBA00022741"/>
    </source>
</evidence>
<dbReference type="KEGG" id="pmf:P9303_16501"/>
<dbReference type="BioCyc" id="PMAR59922:G1G80-1434-MONOMER"/>
<evidence type="ECO:0000256" key="1">
    <source>
        <dbReference type="ARBA" id="ARBA00004141"/>
    </source>
</evidence>
<evidence type="ECO:0000256" key="7">
    <source>
        <dbReference type="SAM" id="MobiDB-lite"/>
    </source>
</evidence>
<dbReference type="InterPro" id="IPR021147">
    <property type="entry name" value="DUF697"/>
</dbReference>
<dbReference type="InterPro" id="IPR027417">
    <property type="entry name" value="P-loop_NTPase"/>
</dbReference>
<dbReference type="Pfam" id="PF05128">
    <property type="entry name" value="DUF697"/>
    <property type="match status" value="1"/>
</dbReference>